<dbReference type="PANTHER" id="PTHR30304:SF0">
    <property type="entry name" value="D-TAGATOSE-1,6-BISPHOSPHATE ALDOLASE SUBUNIT GATY-RELATED"/>
    <property type="match status" value="1"/>
</dbReference>
<dbReference type="Proteomes" id="UP000177171">
    <property type="component" value="Unassembled WGS sequence"/>
</dbReference>
<dbReference type="NCBIfam" id="TIGR00167">
    <property type="entry name" value="cbbA"/>
    <property type="match status" value="1"/>
</dbReference>
<dbReference type="InterPro" id="IPR013785">
    <property type="entry name" value="Aldolase_TIM"/>
</dbReference>
<evidence type="ECO:0000313" key="3">
    <source>
        <dbReference type="EMBL" id="OHA12963.1"/>
    </source>
</evidence>
<dbReference type="InterPro" id="IPR050246">
    <property type="entry name" value="Class_II_FBP_aldolase"/>
</dbReference>
<dbReference type="SUPFAM" id="SSF51569">
    <property type="entry name" value="Aldolase"/>
    <property type="match status" value="1"/>
</dbReference>
<name>A0A1G2LN05_9BACT</name>
<dbReference type="Gene3D" id="3.20.20.70">
    <property type="entry name" value="Aldolase class I"/>
    <property type="match status" value="1"/>
</dbReference>
<feature type="binding site" evidence="2">
    <location>
        <position position="80"/>
    </location>
    <ligand>
        <name>Zn(2+)</name>
        <dbReference type="ChEBI" id="CHEBI:29105"/>
        <label>1</label>
        <note>catalytic</note>
    </ligand>
</feature>
<protein>
    <recommendedName>
        <fullName evidence="5">Tagatose-bisphosphate aldolase</fullName>
    </recommendedName>
</protein>
<feature type="active site" description="Proton donor" evidence="1">
    <location>
        <position position="79"/>
    </location>
</feature>
<accession>A0A1G2LN05</accession>
<dbReference type="Pfam" id="PF01116">
    <property type="entry name" value="F_bP_aldolase"/>
    <property type="match status" value="1"/>
</dbReference>
<evidence type="ECO:0000256" key="1">
    <source>
        <dbReference type="PIRSR" id="PIRSR001359-1"/>
    </source>
</evidence>
<dbReference type="GO" id="GO:0008270">
    <property type="term" value="F:zinc ion binding"/>
    <property type="evidence" value="ECO:0007669"/>
    <property type="project" value="InterPro"/>
</dbReference>
<dbReference type="InterPro" id="IPR000771">
    <property type="entry name" value="FBA_II"/>
</dbReference>
<comment type="caution">
    <text evidence="3">The sequence shown here is derived from an EMBL/GenBank/DDBJ whole genome shotgun (WGS) entry which is preliminary data.</text>
</comment>
<dbReference type="GO" id="GO:0016832">
    <property type="term" value="F:aldehyde-lyase activity"/>
    <property type="evidence" value="ECO:0007669"/>
    <property type="project" value="InterPro"/>
</dbReference>
<evidence type="ECO:0000256" key="2">
    <source>
        <dbReference type="PIRSR" id="PIRSR001359-3"/>
    </source>
</evidence>
<feature type="binding site" evidence="2">
    <location>
        <position position="101"/>
    </location>
    <ligand>
        <name>Zn(2+)</name>
        <dbReference type="ChEBI" id="CHEBI:29105"/>
        <label>2</label>
    </ligand>
</feature>
<feature type="binding site" evidence="2">
    <location>
        <position position="137"/>
    </location>
    <ligand>
        <name>Zn(2+)</name>
        <dbReference type="ChEBI" id="CHEBI:29105"/>
        <label>2</label>
    </ligand>
</feature>
<dbReference type="AlphaFoldDB" id="A0A1G2LN05"/>
<evidence type="ECO:0000313" key="4">
    <source>
        <dbReference type="Proteomes" id="UP000177171"/>
    </source>
</evidence>
<dbReference type="PIRSF" id="PIRSF001359">
    <property type="entry name" value="F_bP_aldolase_II"/>
    <property type="match status" value="1"/>
</dbReference>
<gene>
    <name evidence="3" type="ORF">A3G49_00500</name>
</gene>
<dbReference type="GO" id="GO:0005975">
    <property type="term" value="P:carbohydrate metabolic process"/>
    <property type="evidence" value="ECO:0007669"/>
    <property type="project" value="InterPro"/>
</dbReference>
<comment type="cofactor">
    <cofactor evidence="2">
        <name>Zn(2+)</name>
        <dbReference type="ChEBI" id="CHEBI:29105"/>
    </cofactor>
    <text evidence="2">Binds 2 Zn(2+) ions per subunit. One is catalytic and the other provides a structural contribution.</text>
</comment>
<dbReference type="EMBL" id="MHQY01000036">
    <property type="protein sequence ID" value="OHA12963.1"/>
    <property type="molecule type" value="Genomic_DNA"/>
</dbReference>
<evidence type="ECO:0008006" key="5">
    <source>
        <dbReference type="Google" id="ProtNLM"/>
    </source>
</evidence>
<dbReference type="PANTHER" id="PTHR30304">
    <property type="entry name" value="D-TAGATOSE-1,6-BISPHOSPHATE ALDOLASE"/>
    <property type="match status" value="1"/>
</dbReference>
<keyword evidence="2" id="KW-0479">Metal-binding</keyword>
<sequence>MTLQQYHEKALKEGWAIGHFNVSNLEQIRAIVEAAATLKCPVLIGTSEGERKYIGPRQAAVVVKSLRQETGLPVFINADHSKSVESAKAAVDAGYDSIHIDLSALPYEENLKGTKEVVEYAKSKVYSDIGEIHVEGELGLLLGESKIQKEVIEVNPEQFTKPEEAHEFVEKTGIDRLAPAVGNIHGIPANVETIDIELIKTIRKHMASKTGLTLHGASGISDDQIIGAIKAGVNNIHINTEIRVAYVNALKKSLEENPEETTPYKLYSSVIAAVRHKVEEKLRLFGSINRV</sequence>
<keyword evidence="2" id="KW-0862">Zinc</keyword>
<organism evidence="3 4">
    <name type="scientific">Candidatus Sungbacteria bacterium RIFCSPLOWO2_12_FULL_41_11</name>
    <dbReference type="NCBI Taxonomy" id="1802286"/>
    <lineage>
        <taxon>Bacteria</taxon>
        <taxon>Candidatus Sungiibacteriota</taxon>
    </lineage>
</organism>
<feature type="binding site" evidence="2">
    <location>
        <position position="215"/>
    </location>
    <ligand>
        <name>Zn(2+)</name>
        <dbReference type="ChEBI" id="CHEBI:29105"/>
        <label>1</label>
        <note>catalytic</note>
    </ligand>
</feature>
<feature type="binding site" evidence="2">
    <location>
        <position position="185"/>
    </location>
    <ligand>
        <name>Zn(2+)</name>
        <dbReference type="ChEBI" id="CHEBI:29105"/>
        <label>1</label>
        <note>catalytic</note>
    </ligand>
</feature>
<proteinExistence type="predicted"/>
<reference evidence="3 4" key="1">
    <citation type="journal article" date="2016" name="Nat. Commun.">
        <title>Thousands of microbial genomes shed light on interconnected biogeochemical processes in an aquifer system.</title>
        <authorList>
            <person name="Anantharaman K."/>
            <person name="Brown C.T."/>
            <person name="Hug L.A."/>
            <person name="Sharon I."/>
            <person name="Castelle C.J."/>
            <person name="Probst A.J."/>
            <person name="Thomas B.C."/>
            <person name="Singh A."/>
            <person name="Wilkins M.J."/>
            <person name="Karaoz U."/>
            <person name="Brodie E.L."/>
            <person name="Williams K.H."/>
            <person name="Hubbard S.S."/>
            <person name="Banfield J.F."/>
        </authorList>
    </citation>
    <scope>NUCLEOTIDE SEQUENCE [LARGE SCALE GENOMIC DNA]</scope>
</reference>